<comment type="caution">
    <text evidence="2">The sequence shown here is derived from an EMBL/GenBank/DDBJ whole genome shotgun (WGS) entry which is preliminary data.</text>
</comment>
<dbReference type="PROSITE" id="PS00086">
    <property type="entry name" value="CYTOCHROME_P450"/>
    <property type="match status" value="1"/>
</dbReference>
<dbReference type="InterPro" id="IPR017972">
    <property type="entry name" value="Cyt_P450_CS"/>
</dbReference>
<dbReference type="EMBL" id="JAUSVV010000023">
    <property type="protein sequence ID" value="MDQ0445201.1"/>
    <property type="molecule type" value="Genomic_DNA"/>
</dbReference>
<name>A0ABU0HSB7_9HYPH</name>
<reference evidence="2 3" key="1">
    <citation type="submission" date="2023-07" db="EMBL/GenBank/DDBJ databases">
        <title>Genomic Encyclopedia of Type Strains, Phase IV (KMG-IV): sequencing the most valuable type-strain genomes for metagenomic binning, comparative biology and taxonomic classification.</title>
        <authorList>
            <person name="Goeker M."/>
        </authorList>
    </citation>
    <scope>NUCLEOTIDE SEQUENCE [LARGE SCALE GENOMIC DNA]</scope>
    <source>
        <strain evidence="2 3">DSM 19562</strain>
    </source>
</reference>
<keyword evidence="1" id="KW-0472">Membrane</keyword>
<evidence type="ECO:0000313" key="2">
    <source>
        <dbReference type="EMBL" id="MDQ0445201.1"/>
    </source>
</evidence>
<organism evidence="2 3">
    <name type="scientific">Methylobacterium persicinum</name>
    <dbReference type="NCBI Taxonomy" id="374426"/>
    <lineage>
        <taxon>Bacteria</taxon>
        <taxon>Pseudomonadati</taxon>
        <taxon>Pseudomonadota</taxon>
        <taxon>Alphaproteobacteria</taxon>
        <taxon>Hyphomicrobiales</taxon>
        <taxon>Methylobacteriaceae</taxon>
        <taxon>Methylobacterium</taxon>
    </lineage>
</organism>
<feature type="transmembrane region" description="Helical" evidence="1">
    <location>
        <begin position="45"/>
        <end position="64"/>
    </location>
</feature>
<protein>
    <submittedName>
        <fullName evidence="2">Uncharacterized protein</fullName>
    </submittedName>
</protein>
<keyword evidence="1" id="KW-0812">Transmembrane</keyword>
<evidence type="ECO:0000256" key="1">
    <source>
        <dbReference type="SAM" id="Phobius"/>
    </source>
</evidence>
<keyword evidence="3" id="KW-1185">Reference proteome</keyword>
<proteinExistence type="predicted"/>
<accession>A0ABU0HSB7</accession>
<sequence length="67" mass="7322">MTGGSARSRASDADAGFCIGIWPRDVFRFGRGLHRCFAAFMGEPVMVADVLFIAWLLAIGVLIFEMP</sequence>
<dbReference type="RefSeq" id="WP_238248692.1">
    <property type="nucleotide sequence ID" value="NZ_BPQX01000021.1"/>
</dbReference>
<keyword evidence="1" id="KW-1133">Transmembrane helix</keyword>
<dbReference type="Proteomes" id="UP001236369">
    <property type="component" value="Unassembled WGS sequence"/>
</dbReference>
<evidence type="ECO:0000313" key="3">
    <source>
        <dbReference type="Proteomes" id="UP001236369"/>
    </source>
</evidence>
<gene>
    <name evidence="2" type="ORF">QO016_004728</name>
</gene>